<organism evidence="1">
    <name type="scientific">hydrothermal vent metagenome</name>
    <dbReference type="NCBI Taxonomy" id="652676"/>
    <lineage>
        <taxon>unclassified sequences</taxon>
        <taxon>metagenomes</taxon>
        <taxon>ecological metagenomes</taxon>
    </lineage>
</organism>
<sequence length="59" mass="6790">MFKFKDAEKAEANLQESLKNDKLFGQARNGKFVMTATFYPPDEDAVNKIKTLFLAQKFD</sequence>
<evidence type="ECO:0000313" key="1">
    <source>
        <dbReference type="EMBL" id="VAW81653.1"/>
    </source>
</evidence>
<dbReference type="EMBL" id="UOFM01000414">
    <property type="protein sequence ID" value="VAW81653.1"/>
    <property type="molecule type" value="Genomic_DNA"/>
</dbReference>
<reference evidence="1" key="1">
    <citation type="submission" date="2018-06" db="EMBL/GenBank/DDBJ databases">
        <authorList>
            <person name="Zhirakovskaya E."/>
        </authorList>
    </citation>
    <scope>NUCLEOTIDE SEQUENCE</scope>
</reference>
<accession>A0A3B0Z094</accession>
<gene>
    <name evidence="1" type="ORF">MNBD_GAMMA14-1156</name>
</gene>
<dbReference type="AlphaFoldDB" id="A0A3B0Z094"/>
<protein>
    <submittedName>
        <fullName evidence="1">Uncharacterized protein</fullName>
    </submittedName>
</protein>
<proteinExistence type="predicted"/>
<name>A0A3B0Z094_9ZZZZ</name>